<protein>
    <submittedName>
        <fullName evidence="4">Protein-glutamine gamma-glutamyltransferase</fullName>
        <ecNumber evidence="4">2.3.2.13</ecNumber>
    </submittedName>
</protein>
<dbReference type="EC" id="2.3.2.13" evidence="4"/>
<dbReference type="GO" id="GO:0030435">
    <property type="term" value="P:sporulation resulting in formation of a cellular spore"/>
    <property type="evidence" value="ECO:0007669"/>
    <property type="project" value="UniProtKB-KW"/>
</dbReference>
<keyword evidence="5" id="KW-1185">Reference proteome</keyword>
<dbReference type="NCBIfam" id="NF002869">
    <property type="entry name" value="PRK03187.1"/>
    <property type="match status" value="1"/>
</dbReference>
<evidence type="ECO:0000256" key="2">
    <source>
        <dbReference type="ARBA" id="ARBA00022969"/>
    </source>
</evidence>
<dbReference type="InterPro" id="IPR020916">
    <property type="entry name" value="Gln_gamma-glutamylTfrase_bac"/>
</dbReference>
<dbReference type="Proteomes" id="UP000681290">
    <property type="component" value="Unassembled WGS sequence"/>
</dbReference>
<gene>
    <name evidence="3" type="primary">tgl</name>
    <name evidence="3" type="ORF">J15TS10_21910</name>
    <name evidence="4" type="ORF">QNH46_02175</name>
</gene>
<keyword evidence="4" id="KW-0012">Acyltransferase</keyword>
<dbReference type="AlphaFoldDB" id="A0AA95I4W3"/>
<evidence type="ECO:0000313" key="3">
    <source>
        <dbReference type="EMBL" id="GIP58377.1"/>
    </source>
</evidence>
<sequence length="244" mass="27571">MIITFNMRAGRLDQLASSELYRSIIAQKRQTQAVYTYRSPEALDFELAMRGAIVQAARDFHAGGAQFATFKNSRANESFWTRMPNGGLRLREEVLPSDAIRDIFNNGGRYAMECATAMVVILYKGVLDTIGDKAFNRHFNQLVLYDWQYDSDLQLTRTPQAAAGDVVYFENPDFNPETPEWQGENAILLDDHLYFGHGLGIKSADAIINALNGRRKSGSSTSAYLSDLVVHPDFEYIRRLQERA</sequence>
<organism evidence="4 6">
    <name type="scientific">Paenibacillus woosongensis</name>
    <dbReference type="NCBI Taxonomy" id="307580"/>
    <lineage>
        <taxon>Bacteria</taxon>
        <taxon>Bacillati</taxon>
        <taxon>Bacillota</taxon>
        <taxon>Bacilli</taxon>
        <taxon>Bacillales</taxon>
        <taxon>Paenibacillaceae</taxon>
        <taxon>Paenibacillus</taxon>
    </lineage>
</organism>
<evidence type="ECO:0000313" key="6">
    <source>
        <dbReference type="Proteomes" id="UP001177943"/>
    </source>
</evidence>
<name>A0AA95I4W3_9BACL</name>
<evidence type="ECO:0000313" key="4">
    <source>
        <dbReference type="EMBL" id="WHX49521.1"/>
    </source>
</evidence>
<reference evidence="3 5" key="1">
    <citation type="submission" date="2021-03" db="EMBL/GenBank/DDBJ databases">
        <title>Antimicrobial resistance genes in bacteria isolated from Japanese honey, and their potential for conferring macrolide and lincosamide resistance in the American foulbrood pathogen Paenibacillus larvae.</title>
        <authorList>
            <person name="Okamoto M."/>
            <person name="Kumagai M."/>
            <person name="Kanamori H."/>
            <person name="Takamatsu D."/>
        </authorList>
    </citation>
    <scope>NUCLEOTIDE SEQUENCE [LARGE SCALE GENOMIC DNA]</scope>
    <source>
        <strain evidence="3 5">J15TS10</strain>
    </source>
</reference>
<dbReference type="EMBL" id="BOSM01000003">
    <property type="protein sequence ID" value="GIP58377.1"/>
    <property type="molecule type" value="Genomic_DNA"/>
</dbReference>
<dbReference type="KEGG" id="pwn:QNH46_02175"/>
<dbReference type="Proteomes" id="UP001177943">
    <property type="component" value="Chromosome"/>
</dbReference>
<proteinExistence type="inferred from homology"/>
<keyword evidence="2" id="KW-0749">Sporulation</keyword>
<evidence type="ECO:0000313" key="5">
    <source>
        <dbReference type="Proteomes" id="UP000681290"/>
    </source>
</evidence>
<dbReference type="Pfam" id="PF20085">
    <property type="entry name" value="TGL"/>
    <property type="match status" value="1"/>
</dbReference>
<keyword evidence="1 4" id="KW-0808">Transferase</keyword>
<reference evidence="4" key="2">
    <citation type="submission" date="2023-05" db="EMBL/GenBank/DDBJ databases">
        <title>Comparative genomics of Bacillaceae isolates and their secondary metabolite potential.</title>
        <authorList>
            <person name="Song L."/>
            <person name="Nielsen L.J."/>
            <person name="Mohite O."/>
            <person name="Xu X."/>
            <person name="Weber T."/>
            <person name="Kovacs A.T."/>
        </authorList>
    </citation>
    <scope>NUCLEOTIDE SEQUENCE</scope>
    <source>
        <strain evidence="4">B2_4</strain>
    </source>
</reference>
<accession>A0AA95I4W3</accession>
<dbReference type="HAMAP" id="MF_00727">
    <property type="entry name" value="Tgl"/>
    <property type="match status" value="1"/>
</dbReference>
<dbReference type="GO" id="GO:0003810">
    <property type="term" value="F:protein-glutamine gamma-glutamyltransferase activity"/>
    <property type="evidence" value="ECO:0007669"/>
    <property type="project" value="UniProtKB-EC"/>
</dbReference>
<dbReference type="EMBL" id="CP126084">
    <property type="protein sequence ID" value="WHX49521.1"/>
    <property type="molecule type" value="Genomic_DNA"/>
</dbReference>
<dbReference type="RefSeq" id="WP_213590822.1">
    <property type="nucleotide sequence ID" value="NZ_BOSM01000003.1"/>
</dbReference>
<evidence type="ECO:0000256" key="1">
    <source>
        <dbReference type="ARBA" id="ARBA00022679"/>
    </source>
</evidence>